<evidence type="ECO:0000313" key="4">
    <source>
        <dbReference type="Proteomes" id="UP000262802"/>
    </source>
</evidence>
<dbReference type="AlphaFoldDB" id="A0A3B7R3B3"/>
<dbReference type="SUPFAM" id="SSF55008">
    <property type="entry name" value="HMA, heavy metal-associated domain"/>
    <property type="match status" value="1"/>
</dbReference>
<proteinExistence type="predicted"/>
<evidence type="ECO:0000313" key="3">
    <source>
        <dbReference type="EMBL" id="AYA37903.1"/>
    </source>
</evidence>
<keyword evidence="1" id="KW-0732">Signal</keyword>
<evidence type="ECO:0000256" key="1">
    <source>
        <dbReference type="SAM" id="SignalP"/>
    </source>
</evidence>
<feature type="domain" description="HMA" evidence="2">
    <location>
        <begin position="48"/>
        <end position="89"/>
    </location>
</feature>
<reference evidence="3 4" key="1">
    <citation type="submission" date="2018-09" db="EMBL/GenBank/DDBJ databases">
        <title>Hymenobacter medium sp. nov., isolated from R2A medium.</title>
        <authorList>
            <person name="Yingchao G."/>
        </authorList>
    </citation>
    <scope>NUCLEOTIDE SEQUENCE [LARGE SCALE GENOMIC DNA]</scope>
    <source>
        <strain evidence="4">sh-6</strain>
    </source>
</reference>
<gene>
    <name evidence="3" type="ORF">D3Y59_13125</name>
</gene>
<dbReference type="KEGG" id="hyh:D3Y59_13125"/>
<evidence type="ECO:0000259" key="2">
    <source>
        <dbReference type="Pfam" id="PF00403"/>
    </source>
</evidence>
<keyword evidence="4" id="KW-1185">Reference proteome</keyword>
<feature type="chain" id="PRO_5017670832" evidence="1">
    <location>
        <begin position="18"/>
        <end position="134"/>
    </location>
</feature>
<dbReference type="EMBL" id="CP032317">
    <property type="protein sequence ID" value="AYA37903.1"/>
    <property type="molecule type" value="Genomic_DNA"/>
</dbReference>
<accession>A0A3B7R3B3</accession>
<organism evidence="3 4">
    <name type="scientific">Hymenobacter oligotrophus</name>
    <dbReference type="NCBI Taxonomy" id="2319843"/>
    <lineage>
        <taxon>Bacteria</taxon>
        <taxon>Pseudomonadati</taxon>
        <taxon>Bacteroidota</taxon>
        <taxon>Cytophagia</taxon>
        <taxon>Cytophagales</taxon>
        <taxon>Hymenobacteraceae</taxon>
        <taxon>Hymenobacter</taxon>
    </lineage>
</organism>
<sequence>MVWALALAPVLALLAWANWQTPNLHDYVPPVTVTRLQYQPGPAEPAAVLEQVPGVTSCAANPAAGIAVVMHQPEQVSPQQLAAALQRAGVRATALPRPPAMVLTGPQCPVPPSYLLALERLRFALNFRRFFVEV</sequence>
<dbReference type="Gene3D" id="3.30.70.100">
    <property type="match status" value="1"/>
</dbReference>
<dbReference type="CDD" id="cd00371">
    <property type="entry name" value="HMA"/>
    <property type="match status" value="1"/>
</dbReference>
<dbReference type="Proteomes" id="UP000262802">
    <property type="component" value="Chromosome"/>
</dbReference>
<feature type="signal peptide" evidence="1">
    <location>
        <begin position="1"/>
        <end position="17"/>
    </location>
</feature>
<name>A0A3B7R3B3_9BACT</name>
<dbReference type="InterPro" id="IPR006121">
    <property type="entry name" value="HMA_dom"/>
</dbReference>
<dbReference type="InterPro" id="IPR036163">
    <property type="entry name" value="HMA_dom_sf"/>
</dbReference>
<dbReference type="Pfam" id="PF00403">
    <property type="entry name" value="HMA"/>
    <property type="match status" value="1"/>
</dbReference>
<protein>
    <submittedName>
        <fullName evidence="3">Heavy-metal-associated domain-containing protein</fullName>
    </submittedName>
</protein>
<dbReference type="GO" id="GO:0046872">
    <property type="term" value="F:metal ion binding"/>
    <property type="evidence" value="ECO:0007669"/>
    <property type="project" value="InterPro"/>
</dbReference>
<dbReference type="OrthoDB" id="886532at2"/>